<dbReference type="Proteomes" id="UP000797356">
    <property type="component" value="Chromosome 3"/>
</dbReference>
<evidence type="ECO:0000313" key="2">
    <source>
        <dbReference type="EMBL" id="KAG1334127.1"/>
    </source>
</evidence>
<reference evidence="2" key="1">
    <citation type="journal article" date="2017" name="Gigascience">
        <title>The genome draft of coconut (Cocos nucifera).</title>
        <authorList>
            <person name="Xiao Y."/>
            <person name="Xu P."/>
            <person name="Fan H."/>
            <person name="Baudouin L."/>
            <person name="Xia W."/>
            <person name="Bocs S."/>
            <person name="Xu J."/>
            <person name="Li Q."/>
            <person name="Guo A."/>
            <person name="Zhou L."/>
            <person name="Li J."/>
            <person name="Wu Y."/>
            <person name="Ma Z."/>
            <person name="Armero A."/>
            <person name="Issali A.E."/>
            <person name="Liu N."/>
            <person name="Peng M."/>
            <person name="Yang Y."/>
        </authorList>
    </citation>
    <scope>NUCLEOTIDE SEQUENCE</scope>
    <source>
        <tissue evidence="2">Spear leaf of Hainan Tall coconut</tissue>
    </source>
</reference>
<dbReference type="AlphaFoldDB" id="A0A8K0I1H9"/>
<comment type="caution">
    <text evidence="2">The sequence shown here is derived from an EMBL/GenBank/DDBJ whole genome shotgun (WGS) entry which is preliminary data.</text>
</comment>
<accession>A0A8K0I1H9</accession>
<gene>
    <name evidence="2" type="ORF">COCNU_03G002460</name>
</gene>
<proteinExistence type="predicted"/>
<sequence length="226" mass="25050">MVEAILLSVDRRSQKSQTLADMFTSFYSSLILVAHDVTALERGFWSYTDIHQGLSNKTKVAIAEKNAILECLQATANQEREEKEREKEQAKEISQLKAELELARADLGSTTSKLELAHSKLELAQNEIFEGGQVSYWTGYEDGRDAVGKLYPNLDLSHIIMREFDDESNEADDAPIEKAPIEEVPVKEALATIEFATMDLPPTSDDLASALAIVDSAVDDADRRSA</sequence>
<reference evidence="2" key="2">
    <citation type="submission" date="2019-07" db="EMBL/GenBank/DDBJ databases">
        <authorList>
            <person name="Yang Y."/>
            <person name="Bocs S."/>
            <person name="Baudouin L."/>
        </authorList>
    </citation>
    <scope>NUCLEOTIDE SEQUENCE</scope>
    <source>
        <tissue evidence="2">Spear leaf of Hainan Tall coconut</tissue>
    </source>
</reference>
<name>A0A8K0I1H9_COCNU</name>
<keyword evidence="1" id="KW-0175">Coiled coil</keyword>
<dbReference type="EMBL" id="CM017874">
    <property type="protein sequence ID" value="KAG1334127.1"/>
    <property type="molecule type" value="Genomic_DNA"/>
</dbReference>
<feature type="coiled-coil region" evidence="1">
    <location>
        <begin position="62"/>
        <end position="106"/>
    </location>
</feature>
<evidence type="ECO:0000256" key="1">
    <source>
        <dbReference type="SAM" id="Coils"/>
    </source>
</evidence>
<evidence type="ECO:0000313" key="3">
    <source>
        <dbReference type="Proteomes" id="UP000797356"/>
    </source>
</evidence>
<organism evidence="2 3">
    <name type="scientific">Cocos nucifera</name>
    <name type="common">Coconut palm</name>
    <dbReference type="NCBI Taxonomy" id="13894"/>
    <lineage>
        <taxon>Eukaryota</taxon>
        <taxon>Viridiplantae</taxon>
        <taxon>Streptophyta</taxon>
        <taxon>Embryophyta</taxon>
        <taxon>Tracheophyta</taxon>
        <taxon>Spermatophyta</taxon>
        <taxon>Magnoliopsida</taxon>
        <taxon>Liliopsida</taxon>
        <taxon>Arecaceae</taxon>
        <taxon>Arecoideae</taxon>
        <taxon>Cocoseae</taxon>
        <taxon>Attaleinae</taxon>
        <taxon>Cocos</taxon>
    </lineage>
</organism>
<keyword evidence="3" id="KW-1185">Reference proteome</keyword>
<protein>
    <submittedName>
        <fullName evidence="2">Uncharacterized protein</fullName>
    </submittedName>
</protein>